<reference evidence="2 3" key="1">
    <citation type="submission" date="2018-07" db="EMBL/GenBank/DDBJ databases">
        <title>Genomic Encyclopedia of Type Strains, Phase IV (KMG-IV): sequencing the most valuable type-strain genomes for metagenomic binning, comparative biology and taxonomic classification.</title>
        <authorList>
            <person name="Goeker M."/>
        </authorList>
    </citation>
    <scope>NUCLEOTIDE SEQUENCE [LARGE SCALE GENOMIC DNA]</scope>
    <source>
        <strain evidence="2 3">DSM 44290</strain>
    </source>
</reference>
<accession>A0A370HZ79</accession>
<feature type="signal peptide" evidence="1">
    <location>
        <begin position="1"/>
        <end position="28"/>
    </location>
</feature>
<evidence type="ECO:0000256" key="1">
    <source>
        <dbReference type="SAM" id="SignalP"/>
    </source>
</evidence>
<dbReference type="Proteomes" id="UP000254869">
    <property type="component" value="Unassembled WGS sequence"/>
</dbReference>
<feature type="chain" id="PRO_5016811604" description="Trypsin" evidence="1">
    <location>
        <begin position="29"/>
        <end position="223"/>
    </location>
</feature>
<dbReference type="Gene3D" id="2.40.10.10">
    <property type="entry name" value="Trypsin-like serine proteases"/>
    <property type="match status" value="2"/>
</dbReference>
<proteinExistence type="predicted"/>
<name>A0A370HZ79_9NOCA</name>
<keyword evidence="1" id="KW-0732">Signal</keyword>
<dbReference type="AlphaFoldDB" id="A0A370HZ79"/>
<evidence type="ECO:0008006" key="4">
    <source>
        <dbReference type="Google" id="ProtNLM"/>
    </source>
</evidence>
<dbReference type="RefSeq" id="WP_114755781.1">
    <property type="nucleotide sequence ID" value="NZ_QQBC01000009.1"/>
</dbReference>
<keyword evidence="3" id="KW-1185">Reference proteome</keyword>
<protein>
    <recommendedName>
        <fullName evidence="4">Trypsin</fullName>
    </recommendedName>
</protein>
<sequence>MRYRVRLPSLLPTLFAALILTTALPAQAHAAARIAVPGMALDTDDKRCSLGLSGSVGGTEYGVTAAHCFQDGKDVFAHDGYRVGVYERGFGTDDTVDDLGFALVRYAPNIGSAATMANGLTITSADAGAAVGDQICHVGSTTGDACGTVTGVHGDYFVADFPSDKGDSGGIVYRRSGEAADFLGILIGTEEGGGIVVETANHLRDTISAHAGGPFDWRLPPNH</sequence>
<evidence type="ECO:0000313" key="3">
    <source>
        <dbReference type="Proteomes" id="UP000254869"/>
    </source>
</evidence>
<comment type="caution">
    <text evidence="2">The sequence shown here is derived from an EMBL/GenBank/DDBJ whole genome shotgun (WGS) entry which is preliminary data.</text>
</comment>
<dbReference type="STRING" id="1210086.GCA_001613105_03605"/>
<gene>
    <name evidence="2" type="ORF">DFR76_109106</name>
</gene>
<dbReference type="InterPro" id="IPR009003">
    <property type="entry name" value="Peptidase_S1_PA"/>
</dbReference>
<dbReference type="InterPro" id="IPR043504">
    <property type="entry name" value="Peptidase_S1_PA_chymotrypsin"/>
</dbReference>
<evidence type="ECO:0000313" key="2">
    <source>
        <dbReference type="EMBL" id="RDI63768.1"/>
    </source>
</evidence>
<dbReference type="EMBL" id="QQBC01000009">
    <property type="protein sequence ID" value="RDI63768.1"/>
    <property type="molecule type" value="Genomic_DNA"/>
</dbReference>
<organism evidence="2 3">
    <name type="scientific">Nocardia pseudobrasiliensis</name>
    <dbReference type="NCBI Taxonomy" id="45979"/>
    <lineage>
        <taxon>Bacteria</taxon>
        <taxon>Bacillati</taxon>
        <taxon>Actinomycetota</taxon>
        <taxon>Actinomycetes</taxon>
        <taxon>Mycobacteriales</taxon>
        <taxon>Nocardiaceae</taxon>
        <taxon>Nocardia</taxon>
    </lineage>
</organism>
<dbReference type="SUPFAM" id="SSF50494">
    <property type="entry name" value="Trypsin-like serine proteases"/>
    <property type="match status" value="1"/>
</dbReference>